<evidence type="ECO:0000313" key="3">
    <source>
        <dbReference type="EMBL" id="PPE65634.1"/>
    </source>
</evidence>
<name>A0A2S5SSG4_9BURK</name>
<dbReference type="EMBL" id="PSNX01000012">
    <property type="protein sequence ID" value="PPE65634.1"/>
    <property type="molecule type" value="Genomic_DNA"/>
</dbReference>
<dbReference type="SUPFAM" id="SSF47598">
    <property type="entry name" value="Ribbon-helix-helix"/>
    <property type="match status" value="1"/>
</dbReference>
<proteinExistence type="inferred from homology"/>
<keyword evidence="4" id="KW-1185">Reference proteome</keyword>
<dbReference type="PANTHER" id="PTHR36582:SF2">
    <property type="entry name" value="ANTITOXIN PARD"/>
    <property type="match status" value="1"/>
</dbReference>
<comment type="caution">
    <text evidence="3">The sequence shown here is derived from an EMBL/GenBank/DDBJ whole genome shotgun (WGS) entry which is preliminary data.</text>
</comment>
<keyword evidence="2" id="KW-1277">Toxin-antitoxin system</keyword>
<organism evidence="3 4">
    <name type="scientific">Caldimonas caldifontis</name>
    <dbReference type="NCBI Taxonomy" id="1452508"/>
    <lineage>
        <taxon>Bacteria</taxon>
        <taxon>Pseudomonadati</taxon>
        <taxon>Pseudomonadota</taxon>
        <taxon>Betaproteobacteria</taxon>
        <taxon>Burkholderiales</taxon>
        <taxon>Sphaerotilaceae</taxon>
        <taxon>Caldimonas</taxon>
    </lineage>
</organism>
<dbReference type="CDD" id="cd22231">
    <property type="entry name" value="RHH_NikR_HicB-like"/>
    <property type="match status" value="1"/>
</dbReference>
<dbReference type="InterPro" id="IPR022789">
    <property type="entry name" value="ParD"/>
</dbReference>
<reference evidence="3 4" key="1">
    <citation type="submission" date="2018-02" db="EMBL/GenBank/DDBJ databases">
        <title>Reclassifiation of [Polyangium] brachysporum DSM 7029 as Guopingzhaonella breviflexa gen. nov., sp. nov., a member of the family Comamonadaceae.</title>
        <authorList>
            <person name="Tang B."/>
        </authorList>
    </citation>
    <scope>NUCLEOTIDE SEQUENCE [LARGE SCALE GENOMIC DNA]</scope>
    <source>
        <strain evidence="3 4">BCRC 80649</strain>
    </source>
</reference>
<dbReference type="GO" id="GO:0006355">
    <property type="term" value="P:regulation of DNA-templated transcription"/>
    <property type="evidence" value="ECO:0007669"/>
    <property type="project" value="InterPro"/>
</dbReference>
<dbReference type="AlphaFoldDB" id="A0A2S5SSG4"/>
<dbReference type="InterPro" id="IPR010985">
    <property type="entry name" value="Ribbon_hlx_hlx"/>
</dbReference>
<dbReference type="PANTHER" id="PTHR36582">
    <property type="entry name" value="ANTITOXIN PARD"/>
    <property type="match status" value="1"/>
</dbReference>
<evidence type="ECO:0000313" key="4">
    <source>
        <dbReference type="Proteomes" id="UP000238605"/>
    </source>
</evidence>
<dbReference type="Proteomes" id="UP000238605">
    <property type="component" value="Unassembled WGS sequence"/>
</dbReference>
<evidence type="ECO:0000256" key="1">
    <source>
        <dbReference type="ARBA" id="ARBA00008580"/>
    </source>
</evidence>
<dbReference type="NCBIfam" id="TIGR02606">
    <property type="entry name" value="antidote_CC2985"/>
    <property type="match status" value="1"/>
</dbReference>
<dbReference type="RefSeq" id="WP_104303256.1">
    <property type="nucleotide sequence ID" value="NZ_PSNX01000012.1"/>
</dbReference>
<gene>
    <name evidence="3" type="ORF">C1704_13455</name>
</gene>
<dbReference type="OrthoDB" id="515108at2"/>
<dbReference type="Pfam" id="PF03693">
    <property type="entry name" value="ParD_antitoxin"/>
    <property type="match status" value="1"/>
</dbReference>
<sequence length="84" mass="9362">MSTMNISLPEALKAFVDEQVAQRGYGTSSEYVRELIRRDQDRQRLRELLLAGAASEPTAVADEAYFQSLRERVRQAGASGCGLR</sequence>
<dbReference type="Gene3D" id="6.10.10.120">
    <property type="entry name" value="Antitoxin ParD1-like"/>
    <property type="match status" value="1"/>
</dbReference>
<evidence type="ECO:0000256" key="2">
    <source>
        <dbReference type="ARBA" id="ARBA00022649"/>
    </source>
</evidence>
<dbReference type="InterPro" id="IPR038296">
    <property type="entry name" value="ParD_sf"/>
</dbReference>
<protein>
    <submittedName>
        <fullName evidence="3">Type II toxin-antitoxin system ParD family antitoxin</fullName>
    </submittedName>
</protein>
<accession>A0A2S5SSG4</accession>
<comment type="similarity">
    <text evidence="1">Belongs to the ParD antitoxin family.</text>
</comment>